<feature type="compositionally biased region" description="Polar residues" evidence="1">
    <location>
        <begin position="104"/>
        <end position="114"/>
    </location>
</feature>
<reference evidence="2" key="1">
    <citation type="journal article" date="2020" name="BMC Genomics">
        <title>Correction to: Identification and distribution of gene clusters required for synthesis of sphingolipid metabolism inhibitors in diverse species of the filamentous fungus Fusarium.</title>
        <authorList>
            <person name="Kim H.S."/>
            <person name="Lohmar J.M."/>
            <person name="Busman M."/>
            <person name="Brown D.W."/>
            <person name="Naumann T.A."/>
            <person name="Divon H.H."/>
            <person name="Lysoe E."/>
            <person name="Uhlig S."/>
            <person name="Proctor R.H."/>
        </authorList>
    </citation>
    <scope>NUCLEOTIDE SEQUENCE</scope>
    <source>
        <strain evidence="2">NRRL 22465</strain>
    </source>
</reference>
<keyword evidence="3" id="KW-1185">Reference proteome</keyword>
<evidence type="ECO:0000313" key="2">
    <source>
        <dbReference type="EMBL" id="KAF4982636.1"/>
    </source>
</evidence>
<dbReference type="AlphaFoldDB" id="A0A8H4XP70"/>
<dbReference type="OrthoDB" id="5056676at2759"/>
<evidence type="ECO:0000313" key="3">
    <source>
        <dbReference type="Proteomes" id="UP000635477"/>
    </source>
</evidence>
<organism evidence="2 3">
    <name type="scientific">Fusarium zealandicum</name>
    <dbReference type="NCBI Taxonomy" id="1053134"/>
    <lineage>
        <taxon>Eukaryota</taxon>
        <taxon>Fungi</taxon>
        <taxon>Dikarya</taxon>
        <taxon>Ascomycota</taxon>
        <taxon>Pezizomycotina</taxon>
        <taxon>Sordariomycetes</taxon>
        <taxon>Hypocreomycetidae</taxon>
        <taxon>Hypocreales</taxon>
        <taxon>Nectriaceae</taxon>
        <taxon>Fusarium</taxon>
        <taxon>Fusarium staphyleae species complex</taxon>
    </lineage>
</organism>
<reference evidence="2" key="2">
    <citation type="submission" date="2020-05" db="EMBL/GenBank/DDBJ databases">
        <authorList>
            <person name="Kim H.-S."/>
            <person name="Proctor R.H."/>
            <person name="Brown D.W."/>
        </authorList>
    </citation>
    <scope>NUCLEOTIDE SEQUENCE</scope>
    <source>
        <strain evidence="2">NRRL 22465</strain>
    </source>
</reference>
<proteinExistence type="predicted"/>
<feature type="region of interest" description="Disordered" evidence="1">
    <location>
        <begin position="39"/>
        <end position="114"/>
    </location>
</feature>
<name>A0A8H4XP70_9HYPO</name>
<sequence length="315" mass="35734">MASTGKFRLCIPVDEDPDPDRITIDLEIQSVSSWRLRLGLDKSEAGSTRPRYHEWRPENLDKDGWPMAGWRNRPPRLPLRVVGAESPPKSKTSTDPGDRDSPKSNRSSATSSPAYTLRECELCSRIDDSGAVDAEALEQRLQTLKILEGKLVPPPNRHYSGPLEQEFRSMARNEIRAKRERAEAARFLHNSRLTRASPGGLQGWKFLRDIMIDGLTDADAVRFPAWHPKQRAYLIIEDRKGVGRKIRNLDACSKNELLKLMQQAQDNGWQDVIWVANPDEDIPYRYPDKDEIYEKAEMIWGGVRSADGLSGTTSE</sequence>
<dbReference type="Proteomes" id="UP000635477">
    <property type="component" value="Unassembled WGS sequence"/>
</dbReference>
<protein>
    <submittedName>
        <fullName evidence="2">Uncharacterized protein</fullName>
    </submittedName>
</protein>
<accession>A0A8H4XP70</accession>
<feature type="compositionally biased region" description="Basic and acidic residues" evidence="1">
    <location>
        <begin position="51"/>
        <end position="64"/>
    </location>
</feature>
<dbReference type="EMBL" id="JABEYC010000104">
    <property type="protein sequence ID" value="KAF4982636.1"/>
    <property type="molecule type" value="Genomic_DNA"/>
</dbReference>
<comment type="caution">
    <text evidence="2">The sequence shown here is derived from an EMBL/GenBank/DDBJ whole genome shotgun (WGS) entry which is preliminary data.</text>
</comment>
<gene>
    <name evidence="2" type="ORF">FZEAL_1785</name>
</gene>
<evidence type="ECO:0000256" key="1">
    <source>
        <dbReference type="SAM" id="MobiDB-lite"/>
    </source>
</evidence>